<evidence type="ECO:0000259" key="1">
    <source>
        <dbReference type="Pfam" id="PF14579"/>
    </source>
</evidence>
<dbReference type="RefSeq" id="WP_311761286.1">
    <property type="nucleotide sequence ID" value="NZ_JAVRQI010000019.1"/>
</dbReference>
<feature type="domain" description="DNA polymerase helix-hairpin-helix motif" evidence="1">
    <location>
        <begin position="1"/>
        <end position="58"/>
    </location>
</feature>
<dbReference type="Proteomes" id="UP001251085">
    <property type="component" value="Unassembled WGS sequence"/>
</dbReference>
<name>A0ABU3EIX1_9RHOB</name>
<dbReference type="InterPro" id="IPR029460">
    <property type="entry name" value="DNAPol_HHH"/>
</dbReference>
<gene>
    <name evidence="2" type="ORF">RM190_20205</name>
</gene>
<evidence type="ECO:0000313" key="2">
    <source>
        <dbReference type="EMBL" id="MDT1064197.1"/>
    </source>
</evidence>
<comment type="caution">
    <text evidence="2">The sequence shown here is derived from an EMBL/GenBank/DDBJ whole genome shotgun (WGS) entry which is preliminary data.</text>
</comment>
<dbReference type="Pfam" id="PF14579">
    <property type="entry name" value="HHH_6"/>
    <property type="match status" value="1"/>
</dbReference>
<proteinExistence type="predicted"/>
<protein>
    <recommendedName>
        <fullName evidence="1">DNA polymerase helix-hairpin-helix motif domain-containing protein</fullName>
    </recommendedName>
</protein>
<reference evidence="3" key="1">
    <citation type="submission" date="2023-07" db="EMBL/GenBank/DDBJ databases">
        <title>Characterization of two Paracoccaceae strains isolated from Phycosphere and proposal of Xinfangfangia lacusdiani sp. nov.</title>
        <authorList>
            <person name="Deng Y."/>
            <person name="Zhang Y.Q."/>
        </authorList>
    </citation>
    <scope>NUCLEOTIDE SEQUENCE [LARGE SCALE GENOMIC DNA]</scope>
    <source>
        <strain evidence="3">CPCC 101403</strain>
    </source>
</reference>
<sequence>MVKGLANAHAAAIVTARAEEPFASVENLWHRVEVPTASLFRIAEADGFRAAFGLARREALWALKGLPETELPLFAAAGRSEGERAGGCCPGRSSRPWP</sequence>
<accession>A0ABU3EIX1</accession>
<evidence type="ECO:0000313" key="3">
    <source>
        <dbReference type="Proteomes" id="UP001251085"/>
    </source>
</evidence>
<organism evidence="2 3">
    <name type="scientific">Paracoccus broussonetiae</name>
    <dbReference type="NCBI Taxonomy" id="3075834"/>
    <lineage>
        <taxon>Bacteria</taxon>
        <taxon>Pseudomonadati</taxon>
        <taxon>Pseudomonadota</taxon>
        <taxon>Alphaproteobacteria</taxon>
        <taxon>Rhodobacterales</taxon>
        <taxon>Paracoccaceae</taxon>
        <taxon>Paracoccus</taxon>
    </lineage>
</organism>
<dbReference type="EMBL" id="JAVRQI010000019">
    <property type="protein sequence ID" value="MDT1064197.1"/>
    <property type="molecule type" value="Genomic_DNA"/>
</dbReference>
<keyword evidence="3" id="KW-1185">Reference proteome</keyword>